<sequence length="196" mass="22288">TYDEEIERLLIRASNISKAIDFLRTMGVDMTNEPIASRKYKNFADQAVCEPELRTVQLDGSNSGESIMFPKCVRVKRCGGCCVSERMECVPTRKSERDVRRTSIRIKRSAPESSSQTVKVEVHEECRCQCKVKESDCNLSIHTYQNCNCVCKNSEEQVQCFAQANAKYWDPAECKCKCLRTQQCSTGLVFSHATCR</sequence>
<dbReference type="GO" id="GO:0005615">
    <property type="term" value="C:extracellular space"/>
    <property type="evidence" value="ECO:0007669"/>
    <property type="project" value="TreeGrafter"/>
</dbReference>
<protein>
    <submittedName>
        <fullName evidence="6">Vascular endothelial growth factor A-like protein</fullName>
    </submittedName>
</protein>
<dbReference type="STRING" id="1965070.A0A3S3S1I2"/>
<dbReference type="GO" id="GO:0070851">
    <property type="term" value="F:growth factor receptor binding"/>
    <property type="evidence" value="ECO:0007669"/>
    <property type="project" value="TreeGrafter"/>
</dbReference>
<dbReference type="GO" id="GO:0008284">
    <property type="term" value="P:positive regulation of cell population proliferation"/>
    <property type="evidence" value="ECO:0007669"/>
    <property type="project" value="TreeGrafter"/>
</dbReference>
<dbReference type="Gene3D" id="2.10.90.10">
    <property type="entry name" value="Cystine-knot cytokines"/>
    <property type="match status" value="1"/>
</dbReference>
<dbReference type="GO" id="GO:0016020">
    <property type="term" value="C:membrane"/>
    <property type="evidence" value="ECO:0007669"/>
    <property type="project" value="InterPro"/>
</dbReference>
<evidence type="ECO:0000313" key="7">
    <source>
        <dbReference type="Proteomes" id="UP000285301"/>
    </source>
</evidence>
<dbReference type="PROSITE" id="PS50278">
    <property type="entry name" value="PDGF_2"/>
    <property type="match status" value="1"/>
</dbReference>
<dbReference type="GO" id="GO:0051781">
    <property type="term" value="P:positive regulation of cell division"/>
    <property type="evidence" value="ECO:0007669"/>
    <property type="project" value="UniProtKB-KW"/>
</dbReference>
<dbReference type="InterPro" id="IPR000072">
    <property type="entry name" value="PDGF/VEGF_dom"/>
</dbReference>
<accession>A0A3S3S1I2</accession>
<proteinExistence type="inferred from homology"/>
<evidence type="ECO:0000256" key="1">
    <source>
        <dbReference type="ARBA" id="ARBA00006686"/>
    </source>
</evidence>
<dbReference type="OrthoDB" id="8878063at2759"/>
<evidence type="ECO:0000256" key="2">
    <source>
        <dbReference type="ARBA" id="ARBA00023030"/>
    </source>
</evidence>
<evidence type="ECO:0000313" key="6">
    <source>
        <dbReference type="EMBL" id="RWS09095.1"/>
    </source>
</evidence>
<dbReference type="InterPro" id="IPR029034">
    <property type="entry name" value="Cystine-knot_cytokine"/>
</dbReference>
<name>A0A3S3S1I2_9ACAR</name>
<gene>
    <name evidence="6" type="ORF">B4U79_07174</name>
</gene>
<dbReference type="SMART" id="SM00141">
    <property type="entry name" value="PDGF"/>
    <property type="match status" value="1"/>
</dbReference>
<keyword evidence="3" id="KW-0497">Mitogen</keyword>
<comment type="caution">
    <text evidence="6">The sequence shown here is derived from an EMBL/GenBank/DDBJ whole genome shotgun (WGS) entry which is preliminary data.</text>
</comment>
<reference evidence="6 7" key="1">
    <citation type="journal article" date="2018" name="Gigascience">
        <title>Genomes of trombidid mites reveal novel predicted allergens and laterally-transferred genes associated with secondary metabolism.</title>
        <authorList>
            <person name="Dong X."/>
            <person name="Chaisiri K."/>
            <person name="Xia D."/>
            <person name="Armstrong S.D."/>
            <person name="Fang Y."/>
            <person name="Donnelly M.J."/>
            <person name="Kadowaki T."/>
            <person name="McGarry J.W."/>
            <person name="Darby A.C."/>
            <person name="Makepeace B.L."/>
        </authorList>
    </citation>
    <scope>NUCLEOTIDE SEQUENCE [LARGE SCALE GENOMIC DNA]</scope>
    <source>
        <strain evidence="6">UoL-WK</strain>
    </source>
</reference>
<dbReference type="Pfam" id="PF00341">
    <property type="entry name" value="PDGF"/>
    <property type="match status" value="1"/>
</dbReference>
<dbReference type="Proteomes" id="UP000285301">
    <property type="component" value="Unassembled WGS sequence"/>
</dbReference>
<feature type="non-terminal residue" evidence="6">
    <location>
        <position position="1"/>
    </location>
</feature>
<feature type="domain" description="Platelet-derived growth factor (PDGF) family profile" evidence="5">
    <location>
        <begin position="65"/>
        <end position="133"/>
    </location>
</feature>
<dbReference type="PANTHER" id="PTHR11633:SF1">
    <property type="entry name" value="LD28763P"/>
    <property type="match status" value="1"/>
</dbReference>
<organism evidence="6 7">
    <name type="scientific">Dinothrombium tinctorium</name>
    <dbReference type="NCBI Taxonomy" id="1965070"/>
    <lineage>
        <taxon>Eukaryota</taxon>
        <taxon>Metazoa</taxon>
        <taxon>Ecdysozoa</taxon>
        <taxon>Arthropoda</taxon>
        <taxon>Chelicerata</taxon>
        <taxon>Arachnida</taxon>
        <taxon>Acari</taxon>
        <taxon>Acariformes</taxon>
        <taxon>Trombidiformes</taxon>
        <taxon>Prostigmata</taxon>
        <taxon>Anystina</taxon>
        <taxon>Parasitengona</taxon>
        <taxon>Trombidioidea</taxon>
        <taxon>Trombidiidae</taxon>
        <taxon>Dinothrombium</taxon>
    </lineage>
</organism>
<dbReference type="EMBL" id="NCKU01002652">
    <property type="protein sequence ID" value="RWS09095.1"/>
    <property type="molecule type" value="Genomic_DNA"/>
</dbReference>
<evidence type="ECO:0000259" key="5">
    <source>
        <dbReference type="PROSITE" id="PS50278"/>
    </source>
</evidence>
<dbReference type="PANTHER" id="PTHR11633">
    <property type="entry name" value="PLATELET-DERIVED GROWTH FACTOR"/>
    <property type="match status" value="1"/>
</dbReference>
<dbReference type="AlphaFoldDB" id="A0A3S3S1I2"/>
<keyword evidence="7" id="KW-1185">Reference proteome</keyword>
<keyword evidence="2 4" id="KW-0339">Growth factor</keyword>
<dbReference type="GO" id="GO:0008083">
    <property type="term" value="F:growth factor activity"/>
    <property type="evidence" value="ECO:0007669"/>
    <property type="project" value="UniProtKB-KW"/>
</dbReference>
<comment type="similarity">
    <text evidence="1 4">Belongs to the PDGF/VEGF growth factor family.</text>
</comment>
<evidence type="ECO:0000256" key="4">
    <source>
        <dbReference type="RuleBase" id="RU003818"/>
    </source>
</evidence>
<evidence type="ECO:0000256" key="3">
    <source>
        <dbReference type="ARBA" id="ARBA00023246"/>
    </source>
</evidence>
<dbReference type="SUPFAM" id="SSF57501">
    <property type="entry name" value="Cystine-knot cytokines"/>
    <property type="match status" value="1"/>
</dbReference>